<keyword evidence="1" id="KW-0472">Membrane</keyword>
<evidence type="ECO:0000313" key="2">
    <source>
        <dbReference type="EMBL" id="PKU51860.1"/>
    </source>
</evidence>
<gene>
    <name evidence="2" type="ORF">CRI88_10695</name>
</gene>
<protein>
    <submittedName>
        <fullName evidence="2">Uncharacterized protein</fullName>
    </submittedName>
</protein>
<reference evidence="2 3" key="1">
    <citation type="submission" date="2017-10" db="EMBL/GenBank/DDBJ databases">
        <title>Draft genome of Lysinibacillus fusiformis strain Juneja, a laboratory-derived pathogen of Drosophila melanogaster.</title>
        <authorList>
            <person name="Smith B.R."/>
            <person name="Unckless R.L."/>
        </authorList>
    </citation>
    <scope>NUCLEOTIDE SEQUENCE [LARGE SCALE GENOMIC DNA]</scope>
    <source>
        <strain evidence="2 3">Juneja</strain>
    </source>
</reference>
<comment type="caution">
    <text evidence="2">The sequence shown here is derived from an EMBL/GenBank/DDBJ whole genome shotgun (WGS) entry which is preliminary data.</text>
</comment>
<keyword evidence="1" id="KW-1133">Transmembrane helix</keyword>
<keyword evidence="1" id="KW-0812">Transmembrane</keyword>
<evidence type="ECO:0000256" key="1">
    <source>
        <dbReference type="SAM" id="Phobius"/>
    </source>
</evidence>
<feature type="transmembrane region" description="Helical" evidence="1">
    <location>
        <begin position="45"/>
        <end position="64"/>
    </location>
</feature>
<dbReference type="Proteomes" id="UP000234956">
    <property type="component" value="Unassembled WGS sequence"/>
</dbReference>
<sequence>MRWQDGEVKRTKKVKRVEHKTVVKNGIGFGSVLAITISWSVHHSIIWAIIHGCFSWLYVVYYAITR</sequence>
<evidence type="ECO:0000313" key="3">
    <source>
        <dbReference type="Proteomes" id="UP000234956"/>
    </source>
</evidence>
<accession>A0A2I0V0N6</accession>
<proteinExistence type="predicted"/>
<dbReference type="EMBL" id="PDFK01000003">
    <property type="protein sequence ID" value="PKU51860.1"/>
    <property type="molecule type" value="Genomic_DNA"/>
</dbReference>
<dbReference type="AlphaFoldDB" id="A0A2I0V0N6"/>
<organism evidence="2 3">
    <name type="scientific">Lysinibacillus fusiformis</name>
    <dbReference type="NCBI Taxonomy" id="28031"/>
    <lineage>
        <taxon>Bacteria</taxon>
        <taxon>Bacillati</taxon>
        <taxon>Bacillota</taxon>
        <taxon>Bacilli</taxon>
        <taxon>Bacillales</taxon>
        <taxon>Bacillaceae</taxon>
        <taxon>Lysinibacillus</taxon>
    </lineage>
</organism>
<feature type="transmembrane region" description="Helical" evidence="1">
    <location>
        <begin position="21"/>
        <end position="39"/>
    </location>
</feature>
<name>A0A2I0V0N6_9BACI</name>